<dbReference type="InterPro" id="IPR007560">
    <property type="entry name" value="Restrct_endonuc_IV_Mrr"/>
</dbReference>
<dbReference type="PANTHER" id="PTHR30015:SF7">
    <property type="entry name" value="TYPE IV METHYL-DIRECTED RESTRICTION ENZYME ECOKMRR"/>
    <property type="match status" value="1"/>
</dbReference>
<sequence>MPGARVQQVLDDGAVRSRREILTLVADRAGLSEEPRTERLSGGQSRFENRIGWALSFLANVGALERPQRGHYEITQGGRMIAERYPDHVREREIKALGDDPAWPMIRPYVATNVREPHPSSTEAEAPAQTPIEQVEEGVGRIVEEVSAELLTRLRGKEPEFFERAVVDLLLAMGYGGVNGRGQVTQLSNDRGVDGVIDQDVLGLSRVYVQATPVRIVLMDGEQLARLMIQFKVGTQVRKVHELVEVDEDFFA</sequence>
<name>A0A212TCD5_9MICO</name>
<feature type="domain" description="Restriction system protein Mrr-like N-terminal" evidence="2">
    <location>
        <begin position="8"/>
        <end position="81"/>
    </location>
</feature>
<keyword evidence="3" id="KW-0378">Hydrolase</keyword>
<dbReference type="GO" id="GO:0009307">
    <property type="term" value="P:DNA restriction-modification system"/>
    <property type="evidence" value="ECO:0007669"/>
    <property type="project" value="InterPro"/>
</dbReference>
<gene>
    <name evidence="3" type="ORF">SAMN05445756_0955</name>
</gene>
<dbReference type="InterPro" id="IPR011856">
    <property type="entry name" value="tRNA_endonuc-like_dom_sf"/>
</dbReference>
<dbReference type="GO" id="GO:0003677">
    <property type="term" value="F:DNA binding"/>
    <property type="evidence" value="ECO:0007669"/>
    <property type="project" value="InterPro"/>
</dbReference>
<keyword evidence="3" id="KW-0255">Endonuclease</keyword>
<reference evidence="3 4" key="1">
    <citation type="submission" date="2017-06" db="EMBL/GenBank/DDBJ databases">
        <authorList>
            <person name="Kim H.J."/>
            <person name="Triplett B.A."/>
        </authorList>
    </citation>
    <scope>NUCLEOTIDE SEQUENCE [LARGE SCALE GENOMIC DNA]</scope>
    <source>
        <strain evidence="3 4">DSM 22179</strain>
    </source>
</reference>
<dbReference type="Pfam" id="PF04471">
    <property type="entry name" value="Mrr_cat"/>
    <property type="match status" value="1"/>
</dbReference>
<evidence type="ECO:0000313" key="3">
    <source>
        <dbReference type="EMBL" id="SNC63679.1"/>
    </source>
</evidence>
<dbReference type="InterPro" id="IPR052906">
    <property type="entry name" value="Type_IV_Methyl-Rstrct_Enzyme"/>
</dbReference>
<dbReference type="Gene3D" id="3.40.1350.10">
    <property type="match status" value="1"/>
</dbReference>
<evidence type="ECO:0000259" key="2">
    <source>
        <dbReference type="Pfam" id="PF14338"/>
    </source>
</evidence>
<evidence type="ECO:0000259" key="1">
    <source>
        <dbReference type="Pfam" id="PF04471"/>
    </source>
</evidence>
<evidence type="ECO:0000313" key="4">
    <source>
        <dbReference type="Proteomes" id="UP000198122"/>
    </source>
</evidence>
<proteinExistence type="predicted"/>
<dbReference type="Pfam" id="PF14338">
    <property type="entry name" value="Mrr_N"/>
    <property type="match status" value="1"/>
</dbReference>
<dbReference type="AlphaFoldDB" id="A0A212TCD5"/>
<dbReference type="PANTHER" id="PTHR30015">
    <property type="entry name" value="MRR RESTRICTION SYSTEM PROTEIN"/>
    <property type="match status" value="1"/>
</dbReference>
<feature type="domain" description="Restriction endonuclease type IV Mrr" evidence="1">
    <location>
        <begin position="158"/>
        <end position="211"/>
    </location>
</feature>
<organism evidence="3 4">
    <name type="scientific">Kytococcus aerolatus</name>
    <dbReference type="NCBI Taxonomy" id="592308"/>
    <lineage>
        <taxon>Bacteria</taxon>
        <taxon>Bacillati</taxon>
        <taxon>Actinomycetota</taxon>
        <taxon>Actinomycetes</taxon>
        <taxon>Micrococcales</taxon>
        <taxon>Kytococcaceae</taxon>
        <taxon>Kytococcus</taxon>
    </lineage>
</organism>
<dbReference type="InterPro" id="IPR025745">
    <property type="entry name" value="Mrr-like_N_dom"/>
</dbReference>
<accession>A0A212TCD5</accession>
<protein>
    <submittedName>
        <fullName evidence="3">Restriction endonuclease Mrr</fullName>
    </submittedName>
</protein>
<dbReference type="GO" id="GO:0015666">
    <property type="term" value="F:restriction endodeoxyribonuclease activity"/>
    <property type="evidence" value="ECO:0007669"/>
    <property type="project" value="TreeGrafter"/>
</dbReference>
<keyword evidence="3" id="KW-0540">Nuclease</keyword>
<dbReference type="Proteomes" id="UP000198122">
    <property type="component" value="Unassembled WGS sequence"/>
</dbReference>
<keyword evidence="4" id="KW-1185">Reference proteome</keyword>
<dbReference type="EMBL" id="FYEZ01000001">
    <property type="protein sequence ID" value="SNC63679.1"/>
    <property type="molecule type" value="Genomic_DNA"/>
</dbReference>